<evidence type="ECO:0000256" key="1">
    <source>
        <dbReference type="SAM" id="Phobius"/>
    </source>
</evidence>
<gene>
    <name evidence="2" type="ORF">PRELSG_1314400</name>
</gene>
<accession>A0A1J1HH33</accession>
<sequence length="856" mass="103579">MGNINSFNLKNCISILNKLIEIEELTLENNIWKDIRNRNRSNKIQNDKNLEFLLYFTKNIFKNICKKNSYLKLIGIIEYSKYYNNINTLNKKKNTFQIYLFYKDKYMVLKYFNLINDLKNYILKWIRVNFANEYKTFLKSGFVFLDTLNNIYNLRNFYEELKYDLNKKLEIYFLLPIIIPIHIFNDNLDNNNKSAYNLKSNEDIKKNNGEKHYTNSVIVNFLIELILYCIYCLDEENLNSDVVLYFLKIQNYIFDIFFYLSSVNIDFFNYNECFYNNVKVTNNLNNMINENNAIELNRKIITVNNDNEIDYNILRVMSQMYSPNIFFLEILLKLVKKLYKYNYVLFNKLTYEFLTYLISILYYDKYNIGLKYFSNFKSKCLGLFILCIFYKSSIKNEKNKNKVNMMEKKKFILSNENEDNIFLLTFKELYDVNFFKNEENKYYENFQINTIDFKRIFKIFLDTGNYYMNLKNHNTILNSEHAYILLLYMFLYKNTKFYMYFFSNVDNVQIFLLLLYFFIKITQQLIFKSHSYSKNDIHIVTLILIIFVLIIHDKNLENALKNKMNAKFLQVFDLQYQANYGNIFFYSILKLAIWNYKTFKNIFTLELIYAIFSNIKISFILDSEIINLLIKYFNEFLNHIINVADAIAFPQEYSSINKNYINEHNVQATGILFKSILILLCKSMNNTNIDNLINVFLSIYERLSINNINNKINKIIYFNHDNTKNNNEMFRLILKSLVPYLQYIKICILYFYNKIYYENKNYNIDELHILIKNLALKFKIVTDNKIYYKNKILKNYEASKNGNMELQNYCIEISSIMNFYPQDLNIIRYKYDEDAYSIFFFFPYIWCVINKLIILK</sequence>
<reference evidence="2 3" key="1">
    <citation type="submission" date="2015-04" db="EMBL/GenBank/DDBJ databases">
        <authorList>
            <consortium name="Pathogen Informatics"/>
        </authorList>
    </citation>
    <scope>NUCLEOTIDE SEQUENCE [LARGE SCALE GENOMIC DNA]</scope>
    <source>
        <strain evidence="2 3">SGS1</strain>
    </source>
</reference>
<keyword evidence="3" id="KW-1185">Reference proteome</keyword>
<protein>
    <submittedName>
        <fullName evidence="2">Uncharacterized protein</fullName>
    </submittedName>
</protein>
<dbReference type="GeneID" id="39738077"/>
<dbReference type="VEuPathDB" id="PlasmoDB:PRELSG_1314400"/>
<feature type="transmembrane region" description="Helical" evidence="1">
    <location>
        <begin position="539"/>
        <end position="556"/>
    </location>
</feature>
<dbReference type="Proteomes" id="UP000220158">
    <property type="component" value="Chromosome 13"/>
</dbReference>
<organism evidence="2 3">
    <name type="scientific">Plasmodium relictum</name>
    <dbReference type="NCBI Taxonomy" id="85471"/>
    <lineage>
        <taxon>Eukaryota</taxon>
        <taxon>Sar</taxon>
        <taxon>Alveolata</taxon>
        <taxon>Apicomplexa</taxon>
        <taxon>Aconoidasida</taxon>
        <taxon>Haemosporida</taxon>
        <taxon>Plasmodiidae</taxon>
        <taxon>Plasmodium</taxon>
        <taxon>Plasmodium (Haemamoeba)</taxon>
    </lineage>
</organism>
<keyword evidence="1" id="KW-0472">Membrane</keyword>
<keyword evidence="1" id="KW-0812">Transmembrane</keyword>
<evidence type="ECO:0000313" key="2">
    <source>
        <dbReference type="EMBL" id="CRH03785.1"/>
    </source>
</evidence>
<feature type="transmembrane region" description="Helical" evidence="1">
    <location>
        <begin position="497"/>
        <end position="519"/>
    </location>
</feature>
<dbReference type="RefSeq" id="XP_028535792.1">
    <property type="nucleotide sequence ID" value="XM_028678670.1"/>
</dbReference>
<dbReference type="KEGG" id="prel:PRELSG_1314400"/>
<dbReference type="AlphaFoldDB" id="A0A1J1HH33"/>
<keyword evidence="1" id="KW-1133">Transmembrane helix</keyword>
<proteinExistence type="predicted"/>
<dbReference type="OMA" id="MINENNA"/>
<feature type="transmembrane region" description="Helical" evidence="1">
    <location>
        <begin position="835"/>
        <end position="854"/>
    </location>
</feature>
<evidence type="ECO:0000313" key="3">
    <source>
        <dbReference type="Proteomes" id="UP000220158"/>
    </source>
</evidence>
<dbReference type="OrthoDB" id="10421777at2759"/>
<feature type="transmembrane region" description="Helical" evidence="1">
    <location>
        <begin position="577"/>
        <end position="596"/>
    </location>
</feature>
<name>A0A1J1HH33_PLARL</name>
<dbReference type="EMBL" id="LN835308">
    <property type="protein sequence ID" value="CRH03785.1"/>
    <property type="molecule type" value="Genomic_DNA"/>
</dbReference>